<proteinExistence type="predicted"/>
<keyword evidence="4" id="KW-0067">ATP-binding</keyword>
<dbReference type="Proteomes" id="UP001642540">
    <property type="component" value="Unassembled WGS sequence"/>
</dbReference>
<organism evidence="6 7">
    <name type="scientific">Orchesella dallaii</name>
    <dbReference type="NCBI Taxonomy" id="48710"/>
    <lineage>
        <taxon>Eukaryota</taxon>
        <taxon>Metazoa</taxon>
        <taxon>Ecdysozoa</taxon>
        <taxon>Arthropoda</taxon>
        <taxon>Hexapoda</taxon>
        <taxon>Collembola</taxon>
        <taxon>Entomobryomorpha</taxon>
        <taxon>Entomobryoidea</taxon>
        <taxon>Orchesellidae</taxon>
        <taxon>Orchesellinae</taxon>
        <taxon>Orchesella</taxon>
    </lineage>
</organism>
<dbReference type="InterPro" id="IPR006935">
    <property type="entry name" value="Helicase/UvrB_N"/>
</dbReference>
<accession>A0ABP1RNS3</accession>
<comment type="caution">
    <text evidence="6">The sequence shown here is derived from an EMBL/GenBank/DDBJ whole genome shotgun (WGS) entry which is preliminary data.</text>
</comment>
<feature type="domain" description="Helicase/UvrB N-terminal" evidence="5">
    <location>
        <begin position="45"/>
        <end position="110"/>
    </location>
</feature>
<evidence type="ECO:0000256" key="3">
    <source>
        <dbReference type="ARBA" id="ARBA00022806"/>
    </source>
</evidence>
<evidence type="ECO:0000256" key="4">
    <source>
        <dbReference type="ARBA" id="ARBA00022840"/>
    </source>
</evidence>
<dbReference type="SUPFAM" id="SSF52540">
    <property type="entry name" value="P-loop containing nucleoside triphosphate hydrolases"/>
    <property type="match status" value="1"/>
</dbReference>
<keyword evidence="7" id="KW-1185">Reference proteome</keyword>
<dbReference type="PANTHER" id="PTHR14025">
    <property type="entry name" value="FANCONI ANEMIA GROUP M FANCM FAMILY MEMBER"/>
    <property type="match status" value="1"/>
</dbReference>
<gene>
    <name evidence="6" type="ORF">ODALV1_LOCUS24330</name>
</gene>
<evidence type="ECO:0000313" key="7">
    <source>
        <dbReference type="Proteomes" id="UP001642540"/>
    </source>
</evidence>
<evidence type="ECO:0000313" key="6">
    <source>
        <dbReference type="EMBL" id="CAL8131802.1"/>
    </source>
</evidence>
<evidence type="ECO:0000259" key="5">
    <source>
        <dbReference type="Pfam" id="PF04851"/>
    </source>
</evidence>
<reference evidence="6 7" key="1">
    <citation type="submission" date="2024-08" db="EMBL/GenBank/DDBJ databases">
        <authorList>
            <person name="Cucini C."/>
            <person name="Frati F."/>
        </authorList>
    </citation>
    <scope>NUCLEOTIDE SEQUENCE [LARGE SCALE GENOMIC DNA]</scope>
</reference>
<keyword evidence="2" id="KW-0378">Hydrolase</keyword>
<dbReference type="Gene3D" id="3.40.50.300">
    <property type="entry name" value="P-loop containing nucleotide triphosphate hydrolases"/>
    <property type="match status" value="1"/>
</dbReference>
<name>A0ABP1RNS3_9HEXA</name>
<evidence type="ECO:0000256" key="1">
    <source>
        <dbReference type="ARBA" id="ARBA00022741"/>
    </source>
</evidence>
<keyword evidence="3" id="KW-0347">Helicase</keyword>
<dbReference type="EMBL" id="CAXLJM020000090">
    <property type="protein sequence ID" value="CAL8131802.1"/>
    <property type="molecule type" value="Genomic_DNA"/>
</dbReference>
<sequence>MALAQFELESNSLTKSFEELNNASELQRFDTISGTLWIYPTNRAVRDYQLKIVETALFHNTLVSLPTGLGKTFISAVVMYNFQRWYPRGLVIFMAPTRPLETQQLDSCHNTVGISPSKTF</sequence>
<dbReference type="PANTHER" id="PTHR14025:SF20">
    <property type="entry name" value="FANCONI ANEMIA GROUP M PROTEIN"/>
    <property type="match status" value="1"/>
</dbReference>
<protein>
    <recommendedName>
        <fullName evidence="5">Helicase/UvrB N-terminal domain-containing protein</fullName>
    </recommendedName>
</protein>
<dbReference type="InterPro" id="IPR027417">
    <property type="entry name" value="P-loop_NTPase"/>
</dbReference>
<keyword evidence="1" id="KW-0547">Nucleotide-binding</keyword>
<evidence type="ECO:0000256" key="2">
    <source>
        <dbReference type="ARBA" id="ARBA00022801"/>
    </source>
</evidence>
<dbReference type="Pfam" id="PF04851">
    <property type="entry name" value="ResIII"/>
    <property type="match status" value="1"/>
</dbReference>